<evidence type="ECO:0000256" key="1">
    <source>
        <dbReference type="SAM" id="MobiDB-lite"/>
    </source>
</evidence>
<dbReference type="EMBL" id="LWDD02001119">
    <property type="protein sequence ID" value="KAE8252455.1"/>
    <property type="molecule type" value="Genomic_DNA"/>
</dbReference>
<dbReference type="Proteomes" id="UP000077671">
    <property type="component" value="Unassembled WGS sequence"/>
</dbReference>
<evidence type="ECO:0000313" key="3">
    <source>
        <dbReference type="Proteomes" id="UP000077671"/>
    </source>
</evidence>
<organism evidence="2 3">
    <name type="scientific">Tilletia caries</name>
    <name type="common">wheat bunt fungus</name>
    <dbReference type="NCBI Taxonomy" id="13290"/>
    <lineage>
        <taxon>Eukaryota</taxon>
        <taxon>Fungi</taxon>
        <taxon>Dikarya</taxon>
        <taxon>Basidiomycota</taxon>
        <taxon>Ustilaginomycotina</taxon>
        <taxon>Exobasidiomycetes</taxon>
        <taxon>Tilletiales</taxon>
        <taxon>Tilletiaceae</taxon>
        <taxon>Tilletia</taxon>
    </lineage>
</organism>
<dbReference type="AlphaFoldDB" id="A0A8T8T058"/>
<comment type="caution">
    <text evidence="2">The sequence shown here is derived from an EMBL/GenBank/DDBJ whole genome shotgun (WGS) entry which is preliminary data.</text>
</comment>
<protein>
    <submittedName>
        <fullName evidence="2">Uncharacterized protein</fullName>
    </submittedName>
</protein>
<proteinExistence type="predicted"/>
<gene>
    <name evidence="2" type="ORF">A4X03_0g6160</name>
</gene>
<reference evidence="2" key="1">
    <citation type="submission" date="2016-04" db="EMBL/GenBank/DDBJ databases">
        <authorList>
            <person name="Nguyen H.D."/>
            <person name="Kesanakurti P."/>
            <person name="Cullis J."/>
            <person name="Levesque C.A."/>
            <person name="Hambleton S."/>
        </authorList>
    </citation>
    <scope>NUCLEOTIDE SEQUENCE</scope>
    <source>
        <strain evidence="2">DAOMC 238032</strain>
    </source>
</reference>
<evidence type="ECO:0000313" key="2">
    <source>
        <dbReference type="EMBL" id="KAE8252455.1"/>
    </source>
</evidence>
<sequence>MATLLIHRGDLHATEIDNAIGSVHEFLESSSVEFHGRGQSSLFRTGDGTGNGPANKLTSLPLPASSAARGLKTHAIKVGLSVSGFHQMRKSFAMTITAGYGPDVAKTAFDHQMKHNALDQHYSSGVGLYDFAAMIYGEEVSPRADLVRSSKISAIQRSGQGPKALVHNASNPAPVGKRKVVIGRLDDLFLEKESYRAAFELLQELREQLERATGVDMTSQKKLRGRQFGLARRMLGDGAHDDLLSQAIEAKKNEGDIRRQLQGQMKRKASKEEVKMIKEAPTSMEQVKDVLAARLAKQTQDREVCLKEALEFAQGPIPTAEGATPKPAQLGGPAQLTLILGPAPVRPEHVPDPPRH</sequence>
<accession>A0A8T8T058</accession>
<feature type="region of interest" description="Disordered" evidence="1">
    <location>
        <begin position="38"/>
        <end position="58"/>
    </location>
</feature>
<name>A0A8T8T058_9BASI</name>
<reference evidence="2" key="2">
    <citation type="journal article" date="2019" name="IMA Fungus">
        <title>Genome sequencing and comparison of five Tilletia species to identify candidate genes for the detection of regulated species infecting wheat.</title>
        <authorList>
            <person name="Nguyen H.D.T."/>
            <person name="Sultana T."/>
            <person name="Kesanakurti P."/>
            <person name="Hambleton S."/>
        </authorList>
    </citation>
    <scope>NUCLEOTIDE SEQUENCE</scope>
    <source>
        <strain evidence="2">DAOMC 238032</strain>
    </source>
</reference>